<evidence type="ECO:0000313" key="3">
    <source>
        <dbReference type="EMBL" id="TQM76652.1"/>
    </source>
</evidence>
<dbReference type="Gene3D" id="3.90.550.10">
    <property type="entry name" value="Spore Coat Polysaccharide Biosynthesis Protein SpsA, Chain A"/>
    <property type="match status" value="1"/>
</dbReference>
<dbReference type="PANTHER" id="PTHR43685:SF3">
    <property type="entry name" value="SLR2126 PROTEIN"/>
    <property type="match status" value="1"/>
</dbReference>
<accession>A0A543J1F3</accession>
<dbReference type="InterPro" id="IPR050834">
    <property type="entry name" value="Glycosyltransf_2"/>
</dbReference>
<dbReference type="GO" id="GO:0016740">
    <property type="term" value="F:transferase activity"/>
    <property type="evidence" value="ECO:0007669"/>
    <property type="project" value="UniProtKB-KW"/>
</dbReference>
<reference evidence="3 4" key="1">
    <citation type="submission" date="2019-06" db="EMBL/GenBank/DDBJ databases">
        <title>Sequencing the genomes of 1000 actinobacteria strains.</title>
        <authorList>
            <person name="Klenk H.-P."/>
        </authorList>
    </citation>
    <scope>NUCLEOTIDE SEQUENCE [LARGE SCALE GENOMIC DNA]</scope>
    <source>
        <strain evidence="3 4">DSM 43186</strain>
    </source>
</reference>
<comment type="caution">
    <text evidence="3">The sequence shown here is derived from an EMBL/GenBank/DDBJ whole genome shotgun (WGS) entry which is preliminary data.</text>
</comment>
<dbReference type="InterPro" id="IPR029044">
    <property type="entry name" value="Nucleotide-diphossugar_trans"/>
</dbReference>
<dbReference type="InterPro" id="IPR001173">
    <property type="entry name" value="Glyco_trans_2-like"/>
</dbReference>
<feature type="coiled-coil region" evidence="1">
    <location>
        <begin position="499"/>
        <end position="540"/>
    </location>
</feature>
<proteinExistence type="predicted"/>
<dbReference type="AlphaFoldDB" id="A0A543J1F3"/>
<evidence type="ECO:0000313" key="4">
    <source>
        <dbReference type="Proteomes" id="UP000319213"/>
    </source>
</evidence>
<dbReference type="PANTHER" id="PTHR43685">
    <property type="entry name" value="GLYCOSYLTRANSFERASE"/>
    <property type="match status" value="1"/>
</dbReference>
<sequence>MTPRIRGNDYTSLNPPRIGAWTPTMRVSIVIPAYNNQDKLDLTLAGLATQTYPAELMEVIVVDNGSEPRLTLPALRPPGTRIIRCDTPGRASARNAGLAIATGDVIHWLDSDVVLDREAVEAHMRWHHLAPYLVVTGYLRFSSAEPPSPQAVVAAQDLGLLFEPSEPHEWIVDLVERTGGLREHAHRTFSLHIGGCTSVNARLFEVAGPMDEQLFLGQDTEMGYRLAQAGAAFIPEPLARGYHLGPTMRMRNKEPITRVSHAFIADRIPQYRWLRSHPGRQWLVPYVEVVVDAEGATYEDVRATVDACLAGTVPDVAVVLTGPWDTLDPERRAPLKDPRLDLALIHGHYRHEGRVRLTREVAPTKAPFRLRVPAGWVPGEDTIARLVDLAIEDGYGLVSVLLAERPEPGRATPAADSAADAATAGAGRAGASGAGGGGRGVGIVAARLERTAAFARAELAREEGEDLVDVVEETFGTIWVDGESYGFVPAAEAPKIRGRRSTYRALQEAEAEVARLTKEVERLKGQVSKWREEAARWRKSAVEFRREIGSLRKEIGTLRKKGGGGFRSAVRRIPLAVYAARAVGRKPKS</sequence>
<dbReference type="RefSeq" id="WP_229788975.1">
    <property type="nucleotide sequence ID" value="NZ_BMPV01000005.1"/>
</dbReference>
<feature type="domain" description="Glycosyltransferase 2-like" evidence="2">
    <location>
        <begin position="28"/>
        <end position="137"/>
    </location>
</feature>
<keyword evidence="4" id="KW-1185">Reference proteome</keyword>
<dbReference type="Proteomes" id="UP000319213">
    <property type="component" value="Unassembled WGS sequence"/>
</dbReference>
<dbReference type="SUPFAM" id="SSF53448">
    <property type="entry name" value="Nucleotide-diphospho-sugar transferases"/>
    <property type="match status" value="1"/>
</dbReference>
<organism evidence="3 4">
    <name type="scientific">Thermopolyspora flexuosa</name>
    <dbReference type="NCBI Taxonomy" id="103836"/>
    <lineage>
        <taxon>Bacteria</taxon>
        <taxon>Bacillati</taxon>
        <taxon>Actinomycetota</taxon>
        <taxon>Actinomycetes</taxon>
        <taxon>Streptosporangiales</taxon>
        <taxon>Streptosporangiaceae</taxon>
        <taxon>Thermopolyspora</taxon>
    </lineage>
</organism>
<evidence type="ECO:0000259" key="2">
    <source>
        <dbReference type="Pfam" id="PF00535"/>
    </source>
</evidence>
<name>A0A543J1F3_9ACTN</name>
<dbReference type="EMBL" id="VFPQ01000001">
    <property type="protein sequence ID" value="TQM76652.1"/>
    <property type="molecule type" value="Genomic_DNA"/>
</dbReference>
<keyword evidence="3" id="KW-0808">Transferase</keyword>
<evidence type="ECO:0000256" key="1">
    <source>
        <dbReference type="SAM" id="Coils"/>
    </source>
</evidence>
<gene>
    <name evidence="3" type="ORF">FHX40_3397</name>
</gene>
<dbReference type="Pfam" id="PF00535">
    <property type="entry name" value="Glycos_transf_2"/>
    <property type="match status" value="1"/>
</dbReference>
<keyword evidence="1" id="KW-0175">Coiled coil</keyword>
<dbReference type="CDD" id="cd00761">
    <property type="entry name" value="Glyco_tranf_GTA_type"/>
    <property type="match status" value="1"/>
</dbReference>
<protein>
    <submittedName>
        <fullName evidence="3">GT2 family glycosyltransferase</fullName>
    </submittedName>
</protein>